<dbReference type="Proteomes" id="UP001497623">
    <property type="component" value="Unassembled WGS sequence"/>
</dbReference>
<feature type="region of interest" description="Disordered" evidence="1">
    <location>
        <begin position="305"/>
        <end position="357"/>
    </location>
</feature>
<feature type="compositionally biased region" description="Polar residues" evidence="1">
    <location>
        <begin position="401"/>
        <end position="435"/>
    </location>
</feature>
<feature type="non-terminal residue" evidence="2">
    <location>
        <position position="1"/>
    </location>
</feature>
<evidence type="ECO:0000256" key="1">
    <source>
        <dbReference type="SAM" id="MobiDB-lite"/>
    </source>
</evidence>
<accession>A0AAV2Q9N3</accession>
<keyword evidence="3" id="KW-1185">Reference proteome</keyword>
<feature type="compositionally biased region" description="Low complexity" evidence="1">
    <location>
        <begin position="52"/>
        <end position="61"/>
    </location>
</feature>
<evidence type="ECO:0008006" key="4">
    <source>
        <dbReference type="Google" id="ProtNLM"/>
    </source>
</evidence>
<proteinExistence type="predicted"/>
<feature type="compositionally biased region" description="Pro residues" evidence="1">
    <location>
        <begin position="327"/>
        <end position="345"/>
    </location>
</feature>
<sequence>RVNEGGNIGRGGNYGGGQQYRPHNVSAREQLQEISAELKNIHIGSGNHHHQQQQQQQQQQHQHPRDDQQHHHYNNQHHNNQHPNNQHHRGRGRGGGGRGSVPPRMQDSSSGNAGSNRGVSNNSGDGNSGEGNGGSSRPKRYSSQRQRSLPDQPGSPYQGQHQGYIDQGHDQGGYGGFEGGNNSTRSSSSMSGQQQHMGSGGSFVPPAYTSPNNFPAEPFLGRPPAPRMFTTQTGPGPHMMPPGVAGSPVGVGGGPPRVVGPPGVGGVGGPPGVAVPPVGVPTVGGPPVTGPPFLPAENMISYVGPPPPPPHPGPPHLGPLPATAPFAGPPPPQFPPFQGYPPGPTSQPQEIYSNGVTYYNTQNQQVVPRVIQPLQKRPKAAIPIVPPPDSSSSNNQDTEETSGVQDINHPIESQEQTTGEQYQEISEENGNSQDNQIKEEINGVDNDKKQISSPSPEIIKIEDQQTSNDKKETNENIVDTEKASLEEKVIDNTEIKKIETKEVIEENDVKKAVELPEEKFNDDKKCDGESGEAAVLVETPIAAS</sequence>
<feature type="compositionally biased region" description="Gly residues" evidence="1">
    <location>
        <begin position="1"/>
        <end position="18"/>
    </location>
</feature>
<gene>
    <name evidence="2" type="ORF">MNOR_LOCUS8689</name>
</gene>
<feature type="compositionally biased region" description="Basic and acidic residues" evidence="1">
    <location>
        <begin position="459"/>
        <end position="474"/>
    </location>
</feature>
<comment type="caution">
    <text evidence="2">The sequence shown here is derived from an EMBL/GenBank/DDBJ whole genome shotgun (WGS) entry which is preliminary data.</text>
</comment>
<reference evidence="2 3" key="1">
    <citation type="submission" date="2024-05" db="EMBL/GenBank/DDBJ databases">
        <authorList>
            <person name="Wallberg A."/>
        </authorList>
    </citation>
    <scope>NUCLEOTIDE SEQUENCE [LARGE SCALE GENOMIC DNA]</scope>
</reference>
<feature type="compositionally biased region" description="Pro residues" evidence="1">
    <location>
        <begin position="305"/>
        <end position="318"/>
    </location>
</feature>
<evidence type="ECO:0000313" key="3">
    <source>
        <dbReference type="Proteomes" id="UP001497623"/>
    </source>
</evidence>
<feature type="compositionally biased region" description="Low complexity" evidence="1">
    <location>
        <begin position="108"/>
        <end position="125"/>
    </location>
</feature>
<protein>
    <recommendedName>
        <fullName evidence="4">Enamelin</fullName>
    </recommendedName>
</protein>
<feature type="compositionally biased region" description="Gly residues" evidence="1">
    <location>
        <begin position="170"/>
        <end position="179"/>
    </location>
</feature>
<feature type="compositionally biased region" description="Low complexity" evidence="1">
    <location>
        <begin position="180"/>
        <end position="197"/>
    </location>
</feature>
<dbReference type="EMBL" id="CAXKWB010004066">
    <property type="protein sequence ID" value="CAL4071913.1"/>
    <property type="molecule type" value="Genomic_DNA"/>
</dbReference>
<feature type="region of interest" description="Disordered" evidence="1">
    <location>
        <begin position="1"/>
        <end position="224"/>
    </location>
</feature>
<evidence type="ECO:0000313" key="2">
    <source>
        <dbReference type="EMBL" id="CAL4071913.1"/>
    </source>
</evidence>
<name>A0AAV2Q9N3_MEGNR</name>
<feature type="compositionally biased region" description="Basic and acidic residues" evidence="1">
    <location>
        <begin position="436"/>
        <end position="450"/>
    </location>
</feature>
<feature type="region of interest" description="Disordered" evidence="1">
    <location>
        <begin position="369"/>
        <end position="474"/>
    </location>
</feature>
<dbReference type="AlphaFoldDB" id="A0AAV2Q9N3"/>
<feature type="compositionally biased region" description="Polar residues" evidence="1">
    <location>
        <begin position="346"/>
        <end position="357"/>
    </location>
</feature>
<organism evidence="2 3">
    <name type="scientific">Meganyctiphanes norvegica</name>
    <name type="common">Northern krill</name>
    <name type="synonym">Thysanopoda norvegica</name>
    <dbReference type="NCBI Taxonomy" id="48144"/>
    <lineage>
        <taxon>Eukaryota</taxon>
        <taxon>Metazoa</taxon>
        <taxon>Ecdysozoa</taxon>
        <taxon>Arthropoda</taxon>
        <taxon>Crustacea</taxon>
        <taxon>Multicrustacea</taxon>
        <taxon>Malacostraca</taxon>
        <taxon>Eumalacostraca</taxon>
        <taxon>Eucarida</taxon>
        <taxon>Euphausiacea</taxon>
        <taxon>Euphausiidae</taxon>
        <taxon>Meganyctiphanes</taxon>
    </lineage>
</organism>